<keyword evidence="5" id="KW-1185">Reference proteome</keyword>
<dbReference type="EMBL" id="WOCE01000010">
    <property type="protein sequence ID" value="KAE9605148.1"/>
    <property type="molecule type" value="Genomic_DNA"/>
</dbReference>
<dbReference type="InterPro" id="IPR040850">
    <property type="entry name" value="Knl1_RWD_C"/>
</dbReference>
<comment type="caution">
    <text evidence="4">The sequence shown here is derived from an EMBL/GenBank/DDBJ whole genome shotgun (WGS) entry which is preliminary data.</text>
</comment>
<dbReference type="Proteomes" id="UP000447434">
    <property type="component" value="Chromosome 10"/>
</dbReference>
<evidence type="ECO:0000313" key="5">
    <source>
        <dbReference type="Proteomes" id="UP000447434"/>
    </source>
</evidence>
<dbReference type="AlphaFoldDB" id="A0A6A5NNC4"/>
<evidence type="ECO:0000256" key="1">
    <source>
        <dbReference type="SAM" id="Coils"/>
    </source>
</evidence>
<feature type="region of interest" description="Disordered" evidence="2">
    <location>
        <begin position="36"/>
        <end position="144"/>
    </location>
</feature>
<dbReference type="PANTHER" id="PTHR35707">
    <property type="entry name" value="OS06G0608100 PROTEIN"/>
    <property type="match status" value="1"/>
</dbReference>
<gene>
    <name evidence="4" type="ORF">Lalb_Chr10g0094191</name>
</gene>
<reference evidence="5" key="1">
    <citation type="journal article" date="2020" name="Nat. Commun.">
        <title>Genome sequence of the cluster root forming white lupin.</title>
        <authorList>
            <person name="Hufnagel B."/>
            <person name="Marques A."/>
            <person name="Soriano A."/>
            <person name="Marques L."/>
            <person name="Divol F."/>
            <person name="Doumas P."/>
            <person name="Sallet E."/>
            <person name="Mancinotti D."/>
            <person name="Carrere S."/>
            <person name="Marande W."/>
            <person name="Arribat S."/>
            <person name="Keller J."/>
            <person name="Huneau C."/>
            <person name="Blein T."/>
            <person name="Aime D."/>
            <person name="Laguerre M."/>
            <person name="Taylor J."/>
            <person name="Schubert V."/>
            <person name="Nelson M."/>
            <person name="Geu-Flores F."/>
            <person name="Crespi M."/>
            <person name="Gallardo-Guerrero K."/>
            <person name="Delaux P.-M."/>
            <person name="Salse J."/>
            <person name="Berges H."/>
            <person name="Guyot R."/>
            <person name="Gouzy J."/>
            <person name="Peret B."/>
        </authorList>
    </citation>
    <scope>NUCLEOTIDE SEQUENCE [LARGE SCALE GENOMIC DNA]</scope>
    <source>
        <strain evidence="5">cv. Amiga</strain>
    </source>
</reference>
<feature type="compositionally biased region" description="Low complexity" evidence="2">
    <location>
        <begin position="94"/>
        <end position="110"/>
    </location>
</feature>
<feature type="compositionally biased region" description="Basic residues" evidence="2">
    <location>
        <begin position="652"/>
        <end position="663"/>
    </location>
</feature>
<sequence length="1126" mass="124859">MEPSNNTETEEETTAFRRKRLRRVSFADNEITSVHIFRRDDDDSSGTPPVSTPDREILGFFSDLAGDSDNDDKESSSPRGAEAVDGRDSFLRPVGSPSPGGSSTAGSVASTDDDDDFHGPVSASFIRPDRLSDSGISDDNHDHTMDSTAFSMHYRSLARSESGDLKTPTRFGLQFEEKTPSQTSSPLRAPGSLMELTKAKKQTFQSEVSPADVGSGGRDSSDMCIVGEKLQIYDYDYDRLPPTLDAILAEGSKNLSDVSPLDYKASGLLNGYSKAEGSSDSAMGNVGKDDMAVKEVAPSELGDLNGYSIGSLVIQVTDDSLYNKGDSTVGHVAIHGIQTPVSSIKEIKDVKGETVPIYKDFTTPRTSSLREGVNKLKRRLSKYSPGTPLFNEKDCEYKQVETLNAPLAEKLFSLTPESNVHHSLININDHVIGSSRSVSKLSLHEQDVDTIKDVENFHLVSADNSFNDKNWKPVETAASPSQMTHLDRIIDYDMAESTNENKKDEIVIVTHDKTLISLNQKLSPSVECQRDCFDELKQLDMQNESISVGVGNTEKPDNLELSGFVNTEKPSSLFVFSQDNKSAKSATKRKLVQSSAEKVLVLSTPIQEVTTLLPSDGHGPIDNNYHSALQVDESPATKTGVEISSGKKWKGVKISSGKKRRGGKILSGGDKIDKKGGLDRRRPNVNKSGNSEREKVGDQMWNNWADILKSFLGSTDQLLPPSVEKLNLRSIGMLEDILVHLQKVKKMEILCSEIHSQIITDPLNIPRHKRVVEARMLMFNIAYEKAKLQLMNMKREKLQKKVEQLRSGLEESQMLKLNFISSSHTSGAMDTQDSDNNIHTSLLNSKGKCQVSCEKVTRMRQELETLDSEAKSLNEFFHSYCKIAGDQSCADTIKSVHDYLQKRMSCKFIFKNLKLWDIEDFERENGCFKVLLNYCSYVFQRFTINAGQPSIMVSNNLNDVNIVKTFPNMDALSAFVFVLNPYTTREYTSSICLAQETQITSSLLSNLLDVFEEVQSARMEIRNLVDAKFYSHSVQQLDLQLSFIDFYSGKKVKVTLDMTCLKCGVYPVEVLPSQIYDPAGAEQKQLPSSVVDQIRTAAESVKIGYSRVTRLCRCISQAVQACGQSI</sequence>
<accession>A0A6A5NNC4</accession>
<dbReference type="Pfam" id="PF18210">
    <property type="entry name" value="Knl1_RWD_C"/>
    <property type="match status" value="1"/>
</dbReference>
<dbReference type="OrthoDB" id="1929367at2759"/>
<evidence type="ECO:0000256" key="2">
    <source>
        <dbReference type="SAM" id="MobiDB-lite"/>
    </source>
</evidence>
<feature type="compositionally biased region" description="Basic and acidic residues" evidence="2">
    <location>
        <begin position="127"/>
        <end position="144"/>
    </location>
</feature>
<keyword evidence="1" id="KW-0175">Coiled coil</keyword>
<name>A0A6A5NNC4_LUPAL</name>
<feature type="coiled-coil region" evidence="1">
    <location>
        <begin position="783"/>
        <end position="815"/>
    </location>
</feature>
<organism evidence="4 5">
    <name type="scientific">Lupinus albus</name>
    <name type="common">White lupine</name>
    <name type="synonym">Lupinus termis</name>
    <dbReference type="NCBI Taxonomy" id="3870"/>
    <lineage>
        <taxon>Eukaryota</taxon>
        <taxon>Viridiplantae</taxon>
        <taxon>Streptophyta</taxon>
        <taxon>Embryophyta</taxon>
        <taxon>Tracheophyta</taxon>
        <taxon>Spermatophyta</taxon>
        <taxon>Magnoliopsida</taxon>
        <taxon>eudicotyledons</taxon>
        <taxon>Gunneridae</taxon>
        <taxon>Pentapetalae</taxon>
        <taxon>rosids</taxon>
        <taxon>fabids</taxon>
        <taxon>Fabales</taxon>
        <taxon>Fabaceae</taxon>
        <taxon>Papilionoideae</taxon>
        <taxon>50 kb inversion clade</taxon>
        <taxon>genistoids sensu lato</taxon>
        <taxon>core genistoids</taxon>
        <taxon>Genisteae</taxon>
        <taxon>Lupinus</taxon>
    </lineage>
</organism>
<feature type="compositionally biased region" description="Basic and acidic residues" evidence="2">
    <location>
        <begin position="670"/>
        <end position="682"/>
    </location>
</feature>
<evidence type="ECO:0000313" key="4">
    <source>
        <dbReference type="EMBL" id="KAE9605148.1"/>
    </source>
</evidence>
<feature type="region of interest" description="Disordered" evidence="2">
    <location>
        <begin position="652"/>
        <end position="694"/>
    </location>
</feature>
<proteinExistence type="predicted"/>
<protein>
    <recommendedName>
        <fullName evidence="3">Knl1 C-terminal RWD domain-containing protein</fullName>
    </recommendedName>
</protein>
<feature type="region of interest" description="Disordered" evidence="2">
    <location>
        <begin position="199"/>
        <end position="219"/>
    </location>
</feature>
<evidence type="ECO:0000259" key="3">
    <source>
        <dbReference type="Pfam" id="PF18210"/>
    </source>
</evidence>
<dbReference type="PANTHER" id="PTHR35707:SF1">
    <property type="entry name" value="SPC7 KINETOCHORE PROTEIN DOMAIN-CONTAINING PROTEIN"/>
    <property type="match status" value="1"/>
</dbReference>
<feature type="domain" description="Knl1 C-terminal RWD" evidence="3">
    <location>
        <begin position="859"/>
        <end position="1010"/>
    </location>
</feature>